<keyword evidence="2" id="KW-1185">Reference proteome</keyword>
<gene>
    <name evidence="1" type="ORF">DWV00_03160</name>
</gene>
<dbReference type="Proteomes" id="UP000256838">
    <property type="component" value="Unassembled WGS sequence"/>
</dbReference>
<protein>
    <submittedName>
        <fullName evidence="1">Uncharacterized protein</fullName>
    </submittedName>
</protein>
<dbReference type="AlphaFoldDB" id="A0A3D8K5P9"/>
<reference evidence="1 2" key="1">
    <citation type="submission" date="2018-08" db="EMBL/GenBank/DDBJ databases">
        <title>Paraburkholderia sp. DHOM06 isolated from forest soil.</title>
        <authorList>
            <person name="Gao Z.-H."/>
            <person name="Qiu L.-H."/>
        </authorList>
    </citation>
    <scope>NUCLEOTIDE SEQUENCE [LARGE SCALE GENOMIC DNA]</scope>
    <source>
        <strain evidence="1 2">DHOM06</strain>
    </source>
</reference>
<organism evidence="1 2">
    <name type="scientific">Trinickia dinghuensis</name>
    <dbReference type="NCBI Taxonomy" id="2291023"/>
    <lineage>
        <taxon>Bacteria</taxon>
        <taxon>Pseudomonadati</taxon>
        <taxon>Pseudomonadota</taxon>
        <taxon>Betaproteobacteria</taxon>
        <taxon>Burkholderiales</taxon>
        <taxon>Burkholderiaceae</taxon>
        <taxon>Trinickia</taxon>
    </lineage>
</organism>
<accession>A0A3D8K5P9</accession>
<proteinExistence type="predicted"/>
<dbReference type="EMBL" id="QRGA01000001">
    <property type="protein sequence ID" value="RDV00764.1"/>
    <property type="molecule type" value="Genomic_DNA"/>
</dbReference>
<name>A0A3D8K5P9_9BURK</name>
<sequence>MSIHIGDFDQPLDGTQPFHGIDGLHRLGDAHILEQHANIGTDNCRQSRLASQQAISRCDASPLFTVNAPA</sequence>
<evidence type="ECO:0000313" key="2">
    <source>
        <dbReference type="Proteomes" id="UP000256838"/>
    </source>
</evidence>
<evidence type="ECO:0000313" key="1">
    <source>
        <dbReference type="EMBL" id="RDV00764.1"/>
    </source>
</evidence>
<comment type="caution">
    <text evidence="1">The sequence shown here is derived from an EMBL/GenBank/DDBJ whole genome shotgun (WGS) entry which is preliminary data.</text>
</comment>